<dbReference type="InterPro" id="IPR050833">
    <property type="entry name" value="Poly_Biosynth_Transport"/>
</dbReference>
<keyword evidence="8" id="KW-1185">Reference proteome</keyword>
<keyword evidence="4 6" id="KW-1133">Transmembrane helix</keyword>
<feature type="transmembrane region" description="Helical" evidence="6">
    <location>
        <begin position="341"/>
        <end position="362"/>
    </location>
</feature>
<dbReference type="PANTHER" id="PTHR30250:SF28">
    <property type="entry name" value="POLYSACCHARIDE BIOSYNTHESIS PROTEIN"/>
    <property type="match status" value="1"/>
</dbReference>
<keyword evidence="2" id="KW-1003">Cell membrane</keyword>
<dbReference type="EMBL" id="JAPRAT010000011">
    <property type="protein sequence ID" value="MCZ0703001.1"/>
    <property type="molecule type" value="Genomic_DNA"/>
</dbReference>
<evidence type="ECO:0000313" key="7">
    <source>
        <dbReference type="EMBL" id="MCZ0703001.1"/>
    </source>
</evidence>
<sequence>MNSIRKLLRNNFSKNVFMIAGGTAIAQVLNLFFSPIITRLYTPDEIGILTIFTSIISILIIASSLRYEIAIPIATKEKQAVNLLVLSFVILLLYVVMLIIIVGVGNSFLFIFGNTNQITKFRWFIPLGVLFLGCYQILNRWALREKNFKAISKTRVSQTVFGELSKITFGISNFGPIGLIIGKIISHSAGTLTLSKSLLNRRELFQLVSLKDMKCVWKRYYHFPLYSGPDKLLHTFTMQLPIIFLASIYGGGVVGFYGLANNIVKLPMSLIGKSVADVFYSEIASMGKENPQKIKELTDSLQKKLILIALLPLILLLLGGPFLFSLVFGDGWYQAGEYARLLSILVFFNFITTPISNITSVFERVRESFFLVVLRLILVLIVFGIVYLLSLNSYWAVGLYSVVMSLNYLAIYSFSQWILKKEISKIEEAL</sequence>
<feature type="transmembrane region" description="Helical" evidence="6">
    <location>
        <begin position="81"/>
        <end position="111"/>
    </location>
</feature>
<feature type="transmembrane region" description="Helical" evidence="6">
    <location>
        <begin position="46"/>
        <end position="69"/>
    </location>
</feature>
<dbReference type="GO" id="GO:0005886">
    <property type="term" value="C:plasma membrane"/>
    <property type="evidence" value="ECO:0007669"/>
    <property type="project" value="UniProtKB-SubCell"/>
</dbReference>
<dbReference type="Proteomes" id="UP001084197">
    <property type="component" value="Unassembled WGS sequence"/>
</dbReference>
<keyword evidence="5 6" id="KW-0472">Membrane</keyword>
<gene>
    <name evidence="7" type="ORF">OWO01_07230</name>
</gene>
<comment type="caution">
    <text evidence="7">The sequence shown here is derived from an EMBL/GenBank/DDBJ whole genome shotgun (WGS) entry which is preliminary data.</text>
</comment>
<feature type="transmembrane region" description="Helical" evidence="6">
    <location>
        <begin position="369"/>
        <end position="389"/>
    </location>
</feature>
<evidence type="ECO:0000256" key="2">
    <source>
        <dbReference type="ARBA" id="ARBA00022475"/>
    </source>
</evidence>
<comment type="subcellular location">
    <subcellularLocation>
        <location evidence="1">Cell membrane</location>
        <topology evidence="1">Multi-pass membrane protein</topology>
    </subcellularLocation>
</comment>
<evidence type="ECO:0000256" key="1">
    <source>
        <dbReference type="ARBA" id="ARBA00004651"/>
    </source>
</evidence>
<dbReference type="Pfam" id="PF13440">
    <property type="entry name" value="Polysacc_synt_3"/>
    <property type="match status" value="1"/>
</dbReference>
<evidence type="ECO:0000256" key="6">
    <source>
        <dbReference type="SAM" id="Phobius"/>
    </source>
</evidence>
<keyword evidence="3 6" id="KW-0812">Transmembrane</keyword>
<feature type="transmembrane region" description="Helical" evidence="6">
    <location>
        <begin position="123"/>
        <end position="143"/>
    </location>
</feature>
<feature type="transmembrane region" description="Helical" evidence="6">
    <location>
        <begin position="12"/>
        <end position="34"/>
    </location>
</feature>
<evidence type="ECO:0000256" key="5">
    <source>
        <dbReference type="ARBA" id="ARBA00023136"/>
    </source>
</evidence>
<feature type="transmembrane region" description="Helical" evidence="6">
    <location>
        <begin position="395"/>
        <end position="415"/>
    </location>
</feature>
<dbReference type="RefSeq" id="WP_268779771.1">
    <property type="nucleotide sequence ID" value="NZ_JAPRAT010000011.1"/>
</dbReference>
<name>A0A9J6RCR5_9BACI</name>
<evidence type="ECO:0000256" key="4">
    <source>
        <dbReference type="ARBA" id="ARBA00022989"/>
    </source>
</evidence>
<feature type="transmembrane region" description="Helical" evidence="6">
    <location>
        <begin position="164"/>
        <end position="185"/>
    </location>
</feature>
<evidence type="ECO:0000313" key="8">
    <source>
        <dbReference type="Proteomes" id="UP001084197"/>
    </source>
</evidence>
<evidence type="ECO:0000256" key="3">
    <source>
        <dbReference type="ARBA" id="ARBA00022692"/>
    </source>
</evidence>
<protein>
    <submittedName>
        <fullName evidence="7">Oligosaccharide flippase family protein</fullName>
    </submittedName>
</protein>
<proteinExistence type="predicted"/>
<organism evidence="7 8">
    <name type="scientific">Natronobacillus azotifigens</name>
    <dbReference type="NCBI Taxonomy" id="472978"/>
    <lineage>
        <taxon>Bacteria</taxon>
        <taxon>Bacillati</taxon>
        <taxon>Bacillota</taxon>
        <taxon>Bacilli</taxon>
        <taxon>Bacillales</taxon>
        <taxon>Bacillaceae</taxon>
        <taxon>Natronobacillus</taxon>
    </lineage>
</organism>
<accession>A0A9J6RCR5</accession>
<reference evidence="7" key="1">
    <citation type="submission" date="2022-11" db="EMBL/GenBank/DDBJ databases">
        <title>WGS of Natronobacillus azotifigens 24KS-1, an anaerobic diazotrophic haloalkaliphile from soda-rich habitats.</title>
        <authorList>
            <person name="Sorokin D.Y."/>
            <person name="Merkel A.Y."/>
        </authorList>
    </citation>
    <scope>NUCLEOTIDE SEQUENCE</scope>
    <source>
        <strain evidence="7">24KS-1</strain>
    </source>
</reference>
<dbReference type="AlphaFoldDB" id="A0A9J6RCR5"/>
<feature type="transmembrane region" description="Helical" evidence="6">
    <location>
        <begin position="305"/>
        <end position="329"/>
    </location>
</feature>
<dbReference type="PANTHER" id="PTHR30250">
    <property type="entry name" value="PST FAMILY PREDICTED COLANIC ACID TRANSPORTER"/>
    <property type="match status" value="1"/>
</dbReference>
<feature type="transmembrane region" description="Helical" evidence="6">
    <location>
        <begin position="240"/>
        <end position="260"/>
    </location>
</feature>